<organism evidence="11 12">
    <name type="scientific">Erythroxylum novogranatense</name>
    <dbReference type="NCBI Taxonomy" id="1862640"/>
    <lineage>
        <taxon>Eukaryota</taxon>
        <taxon>Viridiplantae</taxon>
        <taxon>Streptophyta</taxon>
        <taxon>Embryophyta</taxon>
        <taxon>Tracheophyta</taxon>
        <taxon>Spermatophyta</taxon>
        <taxon>Magnoliopsida</taxon>
        <taxon>eudicotyledons</taxon>
        <taxon>Gunneridae</taxon>
        <taxon>Pentapetalae</taxon>
        <taxon>rosids</taxon>
        <taxon>fabids</taxon>
        <taxon>Malpighiales</taxon>
        <taxon>Erythroxylaceae</taxon>
        <taxon>Erythroxylum</taxon>
    </lineage>
</organism>
<dbReference type="SUPFAM" id="SSF47699">
    <property type="entry name" value="Bifunctional inhibitor/lipid-transfer protein/seed storage 2S albumin"/>
    <property type="match status" value="1"/>
</dbReference>
<name>A0AAV8TD52_9ROSI</name>
<evidence type="ECO:0000256" key="1">
    <source>
        <dbReference type="ARBA" id="ARBA00004609"/>
    </source>
</evidence>
<dbReference type="GO" id="GO:0005886">
    <property type="term" value="C:plasma membrane"/>
    <property type="evidence" value="ECO:0007669"/>
    <property type="project" value="UniProtKB-SubCell"/>
</dbReference>
<keyword evidence="4" id="KW-0336">GPI-anchor</keyword>
<proteinExistence type="inferred from homology"/>
<evidence type="ECO:0000256" key="2">
    <source>
        <dbReference type="ARBA" id="ARBA00009748"/>
    </source>
</evidence>
<keyword evidence="5 9" id="KW-0732">Signal</keyword>
<evidence type="ECO:0000256" key="8">
    <source>
        <dbReference type="ARBA" id="ARBA00023288"/>
    </source>
</evidence>
<comment type="similarity">
    <text evidence="2">Belongs to the plant LTP family.</text>
</comment>
<feature type="chain" id="PRO_5043664483" description="Bifunctional inhibitor/plant lipid transfer protein/seed storage helical domain-containing protein" evidence="9">
    <location>
        <begin position="25"/>
        <end position="142"/>
    </location>
</feature>
<evidence type="ECO:0000256" key="4">
    <source>
        <dbReference type="ARBA" id="ARBA00022622"/>
    </source>
</evidence>
<protein>
    <recommendedName>
        <fullName evidence="10">Bifunctional inhibitor/plant lipid transfer protein/seed storage helical domain-containing protein</fullName>
    </recommendedName>
</protein>
<evidence type="ECO:0000259" key="10">
    <source>
        <dbReference type="Pfam" id="PF14368"/>
    </source>
</evidence>
<sequence length="142" mass="14671">MVSLKMSLSVLAILFVLSTISTSAQNTASCAEKLIPCAAYLNGTTKPPSSCCDPIKEAVEKDLPCLCSLYNTPGLLQGFGVNVTQALALTQRCGTKADTSACSKASAPSGSTPPPPAASYASSVSWTGLWSIVFLVFASLLF</sequence>
<comment type="subcellular location">
    <subcellularLocation>
        <location evidence="1">Cell membrane</location>
        <topology evidence="1">Lipid-anchor</topology>
        <topology evidence="1">GPI-anchor</topology>
    </subcellularLocation>
</comment>
<keyword evidence="6" id="KW-1015">Disulfide bond</keyword>
<dbReference type="GO" id="GO:0098552">
    <property type="term" value="C:side of membrane"/>
    <property type="evidence" value="ECO:0007669"/>
    <property type="project" value="UniProtKB-KW"/>
</dbReference>
<gene>
    <name evidence="11" type="ORF">K2173_005389</name>
</gene>
<dbReference type="AlphaFoldDB" id="A0AAV8TD52"/>
<evidence type="ECO:0000256" key="5">
    <source>
        <dbReference type="ARBA" id="ARBA00022729"/>
    </source>
</evidence>
<dbReference type="PANTHER" id="PTHR33044">
    <property type="entry name" value="BIFUNCTIONAL INHIBITOR/LIPID-TRANSFER PROTEIN/SEED STORAGE 2S ALBUMIN SUPERFAMILY PROTEIN-RELATED"/>
    <property type="match status" value="1"/>
</dbReference>
<dbReference type="InterPro" id="IPR016140">
    <property type="entry name" value="Bifunc_inhib/LTP/seed_store"/>
</dbReference>
<reference evidence="11 12" key="1">
    <citation type="submission" date="2021-09" db="EMBL/GenBank/DDBJ databases">
        <title>Genomic insights and catalytic innovation underlie evolution of tropane alkaloids biosynthesis.</title>
        <authorList>
            <person name="Wang Y.-J."/>
            <person name="Tian T."/>
            <person name="Huang J.-P."/>
            <person name="Huang S.-X."/>
        </authorList>
    </citation>
    <scope>NUCLEOTIDE SEQUENCE [LARGE SCALE GENOMIC DNA]</scope>
    <source>
        <strain evidence="11">KIB-2018</strain>
        <tissue evidence="11">Leaf</tissue>
    </source>
</reference>
<dbReference type="Proteomes" id="UP001159364">
    <property type="component" value="Linkage Group LG05"/>
</dbReference>
<evidence type="ECO:0000256" key="9">
    <source>
        <dbReference type="SAM" id="SignalP"/>
    </source>
</evidence>
<evidence type="ECO:0000256" key="3">
    <source>
        <dbReference type="ARBA" id="ARBA00022475"/>
    </source>
</evidence>
<accession>A0AAV8TD52</accession>
<comment type="caution">
    <text evidence="11">The sequence shown here is derived from an EMBL/GenBank/DDBJ whole genome shotgun (WGS) entry which is preliminary data.</text>
</comment>
<keyword evidence="4" id="KW-0472">Membrane</keyword>
<evidence type="ECO:0000256" key="7">
    <source>
        <dbReference type="ARBA" id="ARBA00023180"/>
    </source>
</evidence>
<keyword evidence="12" id="KW-1185">Reference proteome</keyword>
<evidence type="ECO:0000256" key="6">
    <source>
        <dbReference type="ARBA" id="ARBA00023157"/>
    </source>
</evidence>
<dbReference type="CDD" id="cd00010">
    <property type="entry name" value="AAI_LTSS"/>
    <property type="match status" value="1"/>
</dbReference>
<feature type="signal peptide" evidence="9">
    <location>
        <begin position="1"/>
        <end position="24"/>
    </location>
</feature>
<keyword evidence="3" id="KW-1003">Cell membrane</keyword>
<dbReference type="Pfam" id="PF14368">
    <property type="entry name" value="LTP_2"/>
    <property type="match status" value="1"/>
</dbReference>
<keyword evidence="7" id="KW-0325">Glycoprotein</keyword>
<dbReference type="Gene3D" id="1.10.110.10">
    <property type="entry name" value="Plant lipid-transfer and hydrophobic proteins"/>
    <property type="match status" value="1"/>
</dbReference>
<dbReference type="InterPro" id="IPR043325">
    <property type="entry name" value="LTSS"/>
</dbReference>
<dbReference type="EMBL" id="JAIWQS010000005">
    <property type="protein sequence ID" value="KAJ8764209.1"/>
    <property type="molecule type" value="Genomic_DNA"/>
</dbReference>
<keyword evidence="8" id="KW-0449">Lipoprotein</keyword>
<dbReference type="InterPro" id="IPR036312">
    <property type="entry name" value="Bifun_inhib/LTP/seed_sf"/>
</dbReference>
<evidence type="ECO:0000313" key="11">
    <source>
        <dbReference type="EMBL" id="KAJ8764209.1"/>
    </source>
</evidence>
<evidence type="ECO:0000313" key="12">
    <source>
        <dbReference type="Proteomes" id="UP001159364"/>
    </source>
</evidence>
<feature type="domain" description="Bifunctional inhibitor/plant lipid transfer protein/seed storage helical" evidence="10">
    <location>
        <begin position="16"/>
        <end position="102"/>
    </location>
</feature>